<protein>
    <submittedName>
        <fullName evidence="1">Uncharacterized protein</fullName>
    </submittedName>
</protein>
<gene>
    <name evidence="1" type="ORF">KL867_17750</name>
</gene>
<sequence>MCHTDLERVSLREYSLIIGARRKAKDADFKAQRVLNQEMGVLNKFAYHDPKNMPDFTKQGDVGKRSSATDKRAGLAALSSFFLNSKARAETKS</sequence>
<keyword evidence="2" id="KW-1185">Reference proteome</keyword>
<evidence type="ECO:0000313" key="1">
    <source>
        <dbReference type="EMBL" id="MBT3142917.1"/>
    </source>
</evidence>
<proteinExistence type="predicted"/>
<comment type="caution">
    <text evidence="1">The sequence shown here is derived from an EMBL/GenBank/DDBJ whole genome shotgun (WGS) entry which is preliminary data.</text>
</comment>
<organism evidence="1 2">
    <name type="scientific">Falsiruegeria litorea</name>
    <dbReference type="NCBI Taxonomy" id="1280831"/>
    <lineage>
        <taxon>Bacteria</taxon>
        <taxon>Pseudomonadati</taxon>
        <taxon>Pseudomonadota</taxon>
        <taxon>Alphaproteobacteria</taxon>
        <taxon>Rhodobacterales</taxon>
        <taxon>Roseobacteraceae</taxon>
        <taxon>Falsiruegeria</taxon>
    </lineage>
</organism>
<name>A0ABS5WUV1_9RHOB</name>
<reference evidence="1 2" key="1">
    <citation type="submission" date="2021-05" db="EMBL/GenBank/DDBJ databases">
        <title>Draft genomes of marine bacteria isolated from model chitin particles.</title>
        <authorList>
            <person name="Datta M.S."/>
            <person name="Schwartzman J.A."/>
            <person name="Cordero O."/>
        </authorList>
    </citation>
    <scope>NUCLEOTIDE SEQUENCE [LARGE SCALE GENOMIC DNA]</scope>
    <source>
        <strain evidence="1 2">4E07</strain>
    </source>
</reference>
<accession>A0ABS5WUV1</accession>
<dbReference type="EMBL" id="JAHHDY010000018">
    <property type="protein sequence ID" value="MBT3142917.1"/>
    <property type="molecule type" value="Genomic_DNA"/>
</dbReference>
<dbReference type="RefSeq" id="WP_215194130.1">
    <property type="nucleotide sequence ID" value="NZ_JAHHDY010000018.1"/>
</dbReference>
<evidence type="ECO:0000313" key="2">
    <source>
        <dbReference type="Proteomes" id="UP000763802"/>
    </source>
</evidence>
<dbReference type="Proteomes" id="UP000763802">
    <property type="component" value="Unassembled WGS sequence"/>
</dbReference>